<dbReference type="OrthoDB" id="5122834at2"/>
<accession>A0A7J5BMC6</accession>
<evidence type="ECO:0000313" key="1">
    <source>
        <dbReference type="EMBL" id="KAB1652493.1"/>
    </source>
</evidence>
<protein>
    <recommendedName>
        <fullName evidence="3">Glutaminase</fullName>
    </recommendedName>
</protein>
<organism evidence="1 2">
    <name type="scientific">Pseudoclavibacter chungangensis</name>
    <dbReference type="NCBI Taxonomy" id="587635"/>
    <lineage>
        <taxon>Bacteria</taxon>
        <taxon>Bacillati</taxon>
        <taxon>Actinomycetota</taxon>
        <taxon>Actinomycetes</taxon>
        <taxon>Micrococcales</taxon>
        <taxon>Microbacteriaceae</taxon>
        <taxon>Pseudoclavibacter</taxon>
    </lineage>
</organism>
<comment type="caution">
    <text evidence="1">The sequence shown here is derived from an EMBL/GenBank/DDBJ whole genome shotgun (WGS) entry which is preliminary data.</text>
</comment>
<dbReference type="RefSeq" id="WP_158042028.1">
    <property type="nucleotide sequence ID" value="NZ_JACCFV010000001.1"/>
</dbReference>
<dbReference type="AlphaFoldDB" id="A0A7J5BMC6"/>
<gene>
    <name evidence="1" type="ORF">F8O01_16600</name>
</gene>
<reference evidence="1 2" key="1">
    <citation type="submission" date="2019-09" db="EMBL/GenBank/DDBJ databases">
        <title>Phylogeny of genus Pseudoclavibacter and closely related genus.</title>
        <authorList>
            <person name="Li Y."/>
        </authorList>
    </citation>
    <scope>NUCLEOTIDE SEQUENCE [LARGE SCALE GENOMIC DNA]</scope>
    <source>
        <strain evidence="1 2">DSM 23821</strain>
    </source>
</reference>
<dbReference type="Proteomes" id="UP000467240">
    <property type="component" value="Unassembled WGS sequence"/>
</dbReference>
<name>A0A7J5BMC6_9MICO</name>
<dbReference type="EMBL" id="WBJZ01000030">
    <property type="protein sequence ID" value="KAB1652493.1"/>
    <property type="molecule type" value="Genomic_DNA"/>
</dbReference>
<proteinExistence type="predicted"/>
<evidence type="ECO:0008006" key="3">
    <source>
        <dbReference type="Google" id="ProtNLM"/>
    </source>
</evidence>
<keyword evidence="2" id="KW-1185">Reference proteome</keyword>
<evidence type="ECO:0000313" key="2">
    <source>
        <dbReference type="Proteomes" id="UP000467240"/>
    </source>
</evidence>
<sequence>MGLGLSDEHTVPRGGDVALAEVRAVLERARERLLREDVPTEVLGRYEPPTKRLGLFPVAERIAPIGRVWRIGVLLLTPEGALHAVGHQTRAKRLERVGYVAESARRRDELRDAAARGGITAGTSVDFDTLPLPLDRPDVFGTGPLTLRDGAAVVRWAPHAPLADAVAIDDYVDERVDLLVDAARRR</sequence>